<comment type="caution">
    <text evidence="1">The sequence shown here is derived from an EMBL/GenBank/DDBJ whole genome shotgun (WGS) entry which is preliminary data.</text>
</comment>
<dbReference type="Proteomes" id="UP001501456">
    <property type="component" value="Unassembled WGS sequence"/>
</dbReference>
<sequence length="174" mass="20417">MAKSHITNSYFADASKDYVYKTRISVYDNNFGGLLIIKKVDNKQHRVVFTTEMGNKIFDFSFYTDDFKVNYILDDLNKPLLINILKQDFKVLIKEDISISNAYKTNNTHIYKTTINNKEHYYFVQDTILNKVVRANNGKEKVHFLFSEISNTIAKHIEIKHNNIQLQINLKSIK</sequence>
<proteinExistence type="predicted"/>
<accession>A0ABP7GZY0</accession>
<name>A0ABP7GZY0_9FLAO</name>
<keyword evidence="2" id="KW-1185">Reference proteome</keyword>
<dbReference type="EMBL" id="BAABBI010000001">
    <property type="protein sequence ID" value="GAA3778117.1"/>
    <property type="molecule type" value="Genomic_DNA"/>
</dbReference>
<dbReference type="RefSeq" id="WP_344727337.1">
    <property type="nucleotide sequence ID" value="NZ_BAABBI010000001.1"/>
</dbReference>
<evidence type="ECO:0000313" key="2">
    <source>
        <dbReference type="Proteomes" id="UP001501456"/>
    </source>
</evidence>
<reference evidence="2" key="1">
    <citation type="journal article" date="2019" name="Int. J. Syst. Evol. Microbiol.">
        <title>The Global Catalogue of Microorganisms (GCM) 10K type strain sequencing project: providing services to taxonomists for standard genome sequencing and annotation.</title>
        <authorList>
            <consortium name="The Broad Institute Genomics Platform"/>
            <consortium name="The Broad Institute Genome Sequencing Center for Infectious Disease"/>
            <person name="Wu L."/>
            <person name="Ma J."/>
        </authorList>
    </citation>
    <scope>NUCLEOTIDE SEQUENCE [LARGE SCALE GENOMIC DNA]</scope>
    <source>
        <strain evidence="2">JCM 17525</strain>
    </source>
</reference>
<organism evidence="1 2">
    <name type="scientific">Corallibacter vietnamensis</name>
    <dbReference type="NCBI Taxonomy" id="904130"/>
    <lineage>
        <taxon>Bacteria</taxon>
        <taxon>Pseudomonadati</taxon>
        <taxon>Bacteroidota</taxon>
        <taxon>Flavobacteriia</taxon>
        <taxon>Flavobacteriales</taxon>
        <taxon>Flavobacteriaceae</taxon>
        <taxon>Corallibacter</taxon>
    </lineage>
</organism>
<protein>
    <submittedName>
        <fullName evidence="1">Uncharacterized protein</fullName>
    </submittedName>
</protein>
<evidence type="ECO:0000313" key="1">
    <source>
        <dbReference type="EMBL" id="GAA3778117.1"/>
    </source>
</evidence>
<gene>
    <name evidence="1" type="ORF">GCM10022271_07960</name>
</gene>